<comment type="caution">
    <text evidence="1">The sequence shown here is derived from an EMBL/GenBank/DDBJ whole genome shotgun (WGS) entry which is preliminary data.</text>
</comment>
<keyword evidence="2" id="KW-1185">Reference proteome</keyword>
<dbReference type="EMBL" id="JAKRRY010000068">
    <property type="protein sequence ID" value="MCW8349163.1"/>
    <property type="molecule type" value="Genomic_DNA"/>
</dbReference>
<evidence type="ECO:0000313" key="2">
    <source>
        <dbReference type="Proteomes" id="UP001155587"/>
    </source>
</evidence>
<name>A0A9X3HZB3_9VIBR</name>
<reference evidence="1" key="1">
    <citation type="submission" date="2022-02" db="EMBL/GenBank/DDBJ databases">
        <title>Vibrio sp. nov, a new bacterium isolated from seawater.</title>
        <authorList>
            <person name="Yuan Y."/>
        </authorList>
    </citation>
    <scope>NUCLEOTIDE SEQUENCE</scope>
    <source>
        <strain evidence="1">ZSDZ65</strain>
    </source>
</reference>
<gene>
    <name evidence="1" type="ORF">MD535_24555</name>
</gene>
<dbReference type="Proteomes" id="UP001155587">
    <property type="component" value="Unassembled WGS sequence"/>
</dbReference>
<accession>A0A9X3HZB3</accession>
<sequence>MFEHTRRYAYDIVDEEREKGSYTSFKRRVESFAHYKNT</sequence>
<organism evidence="1 2">
    <name type="scientific">Vibrio qingdaonensis</name>
    <dbReference type="NCBI Taxonomy" id="2829491"/>
    <lineage>
        <taxon>Bacteria</taxon>
        <taxon>Pseudomonadati</taxon>
        <taxon>Pseudomonadota</taxon>
        <taxon>Gammaproteobacteria</taxon>
        <taxon>Vibrionales</taxon>
        <taxon>Vibrionaceae</taxon>
        <taxon>Vibrio</taxon>
    </lineage>
</organism>
<proteinExistence type="predicted"/>
<evidence type="ECO:0000313" key="1">
    <source>
        <dbReference type="EMBL" id="MCW8349163.1"/>
    </source>
</evidence>
<dbReference type="AlphaFoldDB" id="A0A9X3HZB3"/>
<protein>
    <submittedName>
        <fullName evidence="1">Uncharacterized protein</fullName>
    </submittedName>
</protein>